<dbReference type="InterPro" id="IPR006062">
    <property type="entry name" value="His_biosynth"/>
</dbReference>
<dbReference type="HOGENOM" id="CLU_048577_2_0_2"/>
<dbReference type="GO" id="GO:0000105">
    <property type="term" value="P:L-histidine biosynthetic process"/>
    <property type="evidence" value="ECO:0007669"/>
    <property type="project" value="UniProtKB-KW"/>
</dbReference>
<dbReference type="GeneID" id="4796019"/>
<dbReference type="InterPro" id="IPR044524">
    <property type="entry name" value="Isoase_HisA-like"/>
</dbReference>
<keyword evidence="4" id="KW-1185">Reference proteome</keyword>
<dbReference type="Gene3D" id="3.20.20.70">
    <property type="entry name" value="Aldolase class I"/>
    <property type="match status" value="1"/>
</dbReference>
<protein>
    <submittedName>
        <fullName evidence="3">Histidine biosynthesis protein</fullName>
    </submittedName>
</protein>
<evidence type="ECO:0000313" key="3">
    <source>
        <dbReference type="EMBL" id="ABN07500.1"/>
    </source>
</evidence>
<accession>A2ST44</accession>
<proteinExistence type="inferred from homology"/>
<dbReference type="eggNOG" id="arCOG00616">
    <property type="taxonomic scope" value="Archaea"/>
</dbReference>
<dbReference type="GO" id="GO:0005737">
    <property type="term" value="C:cytoplasm"/>
    <property type="evidence" value="ECO:0007669"/>
    <property type="project" value="TreeGrafter"/>
</dbReference>
<keyword evidence="2" id="KW-0028">Amino-acid biosynthesis</keyword>
<dbReference type="Proteomes" id="UP000000365">
    <property type="component" value="Chromosome"/>
</dbReference>
<name>A2ST44_METLZ</name>
<dbReference type="Pfam" id="PF00977">
    <property type="entry name" value="His_biosynth"/>
    <property type="match status" value="1"/>
</dbReference>
<dbReference type="OrthoDB" id="146815at2157"/>
<dbReference type="InterPro" id="IPR011060">
    <property type="entry name" value="RibuloseP-bd_barrel"/>
</dbReference>
<comment type="similarity">
    <text evidence="1 2">Belongs to the HisA/HisF family.</text>
</comment>
<dbReference type="GO" id="GO:0003949">
    <property type="term" value="F:1-(5-phosphoribosyl)-5-[(5-phosphoribosylamino)methylideneamino]imidazole-4-carboxamide isomerase activity"/>
    <property type="evidence" value="ECO:0007669"/>
    <property type="project" value="InterPro"/>
</dbReference>
<keyword evidence="2" id="KW-0368">Histidine biosynthesis</keyword>
<dbReference type="CDD" id="cd04723">
    <property type="entry name" value="HisA_HisF"/>
    <property type="match status" value="1"/>
</dbReference>
<dbReference type="PANTHER" id="PTHR43090">
    <property type="entry name" value="1-(5-PHOSPHORIBOSYL)-5-[(5-PHOSPHORIBOSYLAMINO)METHYLIDENEAMINO] IMIDAZOLE-4-CARBOXAMIDE ISOMERASE"/>
    <property type="match status" value="1"/>
</dbReference>
<dbReference type="EMBL" id="CP000559">
    <property type="protein sequence ID" value="ABN07500.1"/>
    <property type="molecule type" value="Genomic_DNA"/>
</dbReference>
<gene>
    <name evidence="3" type="ordered locus">Mlab_1333</name>
</gene>
<dbReference type="PANTHER" id="PTHR43090:SF2">
    <property type="entry name" value="1-(5-PHOSPHORIBOSYL)-5-[(5-PHOSPHORIBOSYLAMINO)METHYLIDENEAMINO] IMIDAZOLE-4-CARBOXAMIDE ISOMERASE"/>
    <property type="match status" value="1"/>
</dbReference>
<evidence type="ECO:0000256" key="2">
    <source>
        <dbReference type="RuleBase" id="RU003657"/>
    </source>
</evidence>
<dbReference type="KEGG" id="mla:Mlab_1333"/>
<dbReference type="AlphaFoldDB" id="A2ST44"/>
<organism evidence="3 4">
    <name type="scientific">Methanocorpusculum labreanum (strain ATCC 43576 / DSM 4855 / Z)</name>
    <dbReference type="NCBI Taxonomy" id="410358"/>
    <lineage>
        <taxon>Archaea</taxon>
        <taxon>Methanobacteriati</taxon>
        <taxon>Methanobacteriota</taxon>
        <taxon>Stenosarchaea group</taxon>
        <taxon>Methanomicrobia</taxon>
        <taxon>Methanomicrobiales</taxon>
        <taxon>Methanocorpusculaceae</taxon>
        <taxon>Methanocorpusculum</taxon>
    </lineage>
</organism>
<sequence>MKVILAMDLMDGYVVHGKSGNRDHYKPLTWGLSPSAEPLSYLSVMKPKYAYVADLDRIGMCGDHTETILRLASIPEKLWVDRGCSIPEEYLPGVANIIGTETADAPFEEFTGGYLSVDVKDGKVIPDGLDPVEVIREADKYAFDGIILLNISSVGTESGIDLDFAKRIRAATKKPLLYGGGVNTLDDLRTLCDAGYDGVIISTSVHKGKIPVEIVQEGTFC</sequence>
<dbReference type="STRING" id="410358.Mlab_1333"/>
<evidence type="ECO:0000313" key="4">
    <source>
        <dbReference type="Proteomes" id="UP000000365"/>
    </source>
</evidence>
<evidence type="ECO:0000256" key="1">
    <source>
        <dbReference type="ARBA" id="ARBA00009667"/>
    </source>
</evidence>
<dbReference type="InterPro" id="IPR013785">
    <property type="entry name" value="Aldolase_TIM"/>
</dbReference>
<reference evidence="3 4" key="1">
    <citation type="journal article" date="2009" name="Stand. Genomic Sci.">
        <title>Complete genome sequence of Methanocorpusculum labreanum type strain Z.</title>
        <authorList>
            <person name="Anderson I.J."/>
            <person name="Sieprawska-Lupa M."/>
            <person name="Goltsman E."/>
            <person name="Lapidus A."/>
            <person name="Copeland A."/>
            <person name="Glavina Del Rio T."/>
            <person name="Tice H."/>
            <person name="Dalin E."/>
            <person name="Barry K."/>
            <person name="Pitluck S."/>
            <person name="Hauser L."/>
            <person name="Land M."/>
            <person name="Lucas S."/>
            <person name="Richardson P."/>
            <person name="Whitman W.B."/>
            <person name="Kyrpides N.C."/>
        </authorList>
    </citation>
    <scope>NUCLEOTIDE SEQUENCE [LARGE SCALE GENOMIC DNA]</scope>
    <source>
        <strain evidence="4">ATCC 43576 / DSM 4855 / Z</strain>
    </source>
</reference>
<dbReference type="RefSeq" id="WP_011833703.1">
    <property type="nucleotide sequence ID" value="NC_008942.1"/>
</dbReference>
<dbReference type="SUPFAM" id="SSF51366">
    <property type="entry name" value="Ribulose-phoshate binding barrel"/>
    <property type="match status" value="1"/>
</dbReference>
<dbReference type="GO" id="GO:0000162">
    <property type="term" value="P:L-tryptophan biosynthetic process"/>
    <property type="evidence" value="ECO:0007669"/>
    <property type="project" value="TreeGrafter"/>
</dbReference>